<organism evidence="1 2">
    <name type="scientific">Rhizophagus irregularis (strain DAOM 181602 / DAOM 197198 / MUCL 43194)</name>
    <name type="common">Arbuscular mycorrhizal fungus</name>
    <name type="synonym">Glomus intraradices</name>
    <dbReference type="NCBI Taxonomy" id="747089"/>
    <lineage>
        <taxon>Eukaryota</taxon>
        <taxon>Fungi</taxon>
        <taxon>Fungi incertae sedis</taxon>
        <taxon>Mucoromycota</taxon>
        <taxon>Glomeromycotina</taxon>
        <taxon>Glomeromycetes</taxon>
        <taxon>Glomerales</taxon>
        <taxon>Glomeraceae</taxon>
        <taxon>Rhizophagus</taxon>
    </lineage>
</organism>
<protein>
    <submittedName>
        <fullName evidence="1">Uncharacterized protein</fullName>
    </submittedName>
</protein>
<proteinExistence type="predicted"/>
<accession>A0A2P4PKG6</accession>
<dbReference type="VEuPathDB" id="FungiDB:RhiirFUN_021042"/>
<reference evidence="1 2" key="2">
    <citation type="journal article" date="2018" name="New Phytol.">
        <title>High intraspecific genome diversity in the model arbuscular mycorrhizal symbiont Rhizophagus irregularis.</title>
        <authorList>
            <person name="Chen E.C.H."/>
            <person name="Morin E."/>
            <person name="Beaudet D."/>
            <person name="Noel J."/>
            <person name="Yildirir G."/>
            <person name="Ndikumana S."/>
            <person name="Charron P."/>
            <person name="St-Onge C."/>
            <person name="Giorgi J."/>
            <person name="Kruger M."/>
            <person name="Marton T."/>
            <person name="Ropars J."/>
            <person name="Grigoriev I.V."/>
            <person name="Hainaut M."/>
            <person name="Henrissat B."/>
            <person name="Roux C."/>
            <person name="Martin F."/>
            <person name="Corradi N."/>
        </authorList>
    </citation>
    <scope>NUCLEOTIDE SEQUENCE [LARGE SCALE GENOMIC DNA]</scope>
    <source>
        <strain evidence="1 2">DAOM 197198</strain>
    </source>
</reference>
<name>A0A2P4PKG6_RHIID</name>
<evidence type="ECO:0000313" key="1">
    <source>
        <dbReference type="EMBL" id="POG65892.1"/>
    </source>
</evidence>
<dbReference type="EMBL" id="AUPC02000204">
    <property type="protein sequence ID" value="POG65892.1"/>
    <property type="molecule type" value="Genomic_DNA"/>
</dbReference>
<gene>
    <name evidence="1" type="ORF">GLOIN_2v1804101</name>
</gene>
<keyword evidence="2" id="KW-1185">Reference proteome</keyword>
<dbReference type="VEuPathDB" id="FungiDB:RhiirFUN_022053"/>
<reference evidence="1 2" key="1">
    <citation type="journal article" date="2013" name="Proc. Natl. Acad. Sci. U.S.A.">
        <title>Genome of an arbuscular mycorrhizal fungus provides insight into the oldest plant symbiosis.</title>
        <authorList>
            <person name="Tisserant E."/>
            <person name="Malbreil M."/>
            <person name="Kuo A."/>
            <person name="Kohler A."/>
            <person name="Symeonidi A."/>
            <person name="Balestrini R."/>
            <person name="Charron P."/>
            <person name="Duensing N."/>
            <person name="Frei Dit Frey N."/>
            <person name="Gianinazzi-Pearson V."/>
            <person name="Gilbert L.B."/>
            <person name="Handa Y."/>
            <person name="Herr J.R."/>
            <person name="Hijri M."/>
            <person name="Koul R."/>
            <person name="Kawaguchi M."/>
            <person name="Krajinski F."/>
            <person name="Lammers P.J."/>
            <person name="Masclaux F.G."/>
            <person name="Murat C."/>
            <person name="Morin E."/>
            <person name="Ndikumana S."/>
            <person name="Pagni M."/>
            <person name="Petitpierre D."/>
            <person name="Requena N."/>
            <person name="Rosikiewicz P."/>
            <person name="Riley R."/>
            <person name="Saito K."/>
            <person name="San Clemente H."/>
            <person name="Shapiro H."/>
            <person name="van Tuinen D."/>
            <person name="Becard G."/>
            <person name="Bonfante P."/>
            <person name="Paszkowski U."/>
            <person name="Shachar-Hill Y.Y."/>
            <person name="Tuskan G.A."/>
            <person name="Young P.W."/>
            <person name="Sanders I.R."/>
            <person name="Henrissat B."/>
            <person name="Rensing S.A."/>
            <person name="Grigoriev I.V."/>
            <person name="Corradi N."/>
            <person name="Roux C."/>
            <person name="Martin F."/>
        </authorList>
    </citation>
    <scope>NUCLEOTIDE SEQUENCE [LARGE SCALE GENOMIC DNA]</scope>
    <source>
        <strain evidence="1 2">DAOM 197198</strain>
    </source>
</reference>
<sequence>MLYLIVTVNEGIHSVLPEQIVTIAENKQFSELYEAFTSGQFNNQGVKVYVRQNKVDKWVEVSDGLSGDLTIMKVLGYNHVKFTLLVEPVAEDIEPPINFPDTFDIMMRNARQPKLPQKRTEHTRHDLLYNEIIDLLRNQKAGWKGGIHQTLGKEFIERIVNVLWYIDPYLELLCSRSCHLPALFKKLATYASDDPDRNVYNIAYRTSHHKKEPISRQKLDLLIKSLELSVGQPWVNDNEWNNIIPAVIALIEMMRKYCEHLVKSQITMTAIHHNDESARNPVNNACLFRVLGCKEDHLDEQYQELNDTILQSGFYHYTDVYSYLPTDVMKRYRYLKNLQLTCPIGIYRYAQGNYLGTIMYIWRIPESEVTDEFQDETEKVRMLAKIHEGLPKYFTRQMKKNVLNKYSLIKTVTPAVLRMLYFDLTGNAAVTTNIISREVEERLRLMLALEDPSIIFDLRANNGFKGTKFDAFWEELDMYFNEETPAVDDRRHNTIMHMPLAISIRDLYDIILARLRIKYGDPLPVSIYTPSYEWIRLQFWPTNPVTIKAVQYTGRYQVKFKSMSKIDPSLTRNDTTQVQLMHHKELIKFMKTHCQERAYSFQIKKCQDLLCGICAPIRLPQTVFDSLHFLPDPIPKDNTDHYSSFRTVYGTETSEEFRPSMQLNQANAEPAPKSVLVSGKIRDYITCCDCGKRRCVYSDKALSQEEIRDFNQALDTYDYSCGAPLFPDDHYLIEILFVRVKISCDTPVEILYYSSRKSGNFDICYYCGTDSDLIDPPSTLTVRYKIIYPLCQKCQDKGKEFSTRSEIKVNSSKRRKTS</sequence>
<dbReference type="Proteomes" id="UP000018888">
    <property type="component" value="Unassembled WGS sequence"/>
</dbReference>
<comment type="caution">
    <text evidence="1">The sequence shown here is derived from an EMBL/GenBank/DDBJ whole genome shotgun (WGS) entry which is preliminary data.</text>
</comment>
<evidence type="ECO:0000313" key="2">
    <source>
        <dbReference type="Proteomes" id="UP000018888"/>
    </source>
</evidence>
<dbReference type="AlphaFoldDB" id="A0A2P4PKG6"/>